<feature type="domain" description="PPM-type phosphatase" evidence="3">
    <location>
        <begin position="149"/>
        <end position="375"/>
    </location>
</feature>
<dbReference type="SMART" id="SM00331">
    <property type="entry name" value="PP2C_SIG"/>
    <property type="match status" value="1"/>
</dbReference>
<keyword evidence="1 4" id="KW-0378">Hydrolase</keyword>
<organism evidence="4 5">
    <name type="scientific">Streptomyces flaveolus</name>
    <dbReference type="NCBI Taxonomy" id="67297"/>
    <lineage>
        <taxon>Bacteria</taxon>
        <taxon>Bacillati</taxon>
        <taxon>Actinomycetota</taxon>
        <taxon>Actinomycetes</taxon>
        <taxon>Kitasatosporales</taxon>
        <taxon>Streptomycetaceae</taxon>
        <taxon>Streptomyces</taxon>
    </lineage>
</organism>
<evidence type="ECO:0000313" key="5">
    <source>
        <dbReference type="Proteomes" id="UP001551011"/>
    </source>
</evidence>
<proteinExistence type="predicted"/>
<feature type="transmembrane region" description="Helical" evidence="2">
    <location>
        <begin position="51"/>
        <end position="84"/>
    </location>
</feature>
<dbReference type="InterPro" id="IPR036457">
    <property type="entry name" value="PPM-type-like_dom_sf"/>
</dbReference>
<reference evidence="4 5" key="1">
    <citation type="submission" date="2024-06" db="EMBL/GenBank/DDBJ databases">
        <title>The Natural Products Discovery Center: Release of the First 8490 Sequenced Strains for Exploring Actinobacteria Biosynthetic Diversity.</title>
        <authorList>
            <person name="Kalkreuter E."/>
            <person name="Kautsar S.A."/>
            <person name="Yang D."/>
            <person name="Bader C.D."/>
            <person name="Teijaro C.N."/>
            <person name="Fluegel L."/>
            <person name="Davis C.M."/>
            <person name="Simpson J.R."/>
            <person name="Lauterbach L."/>
            <person name="Steele A.D."/>
            <person name="Gui C."/>
            <person name="Meng S."/>
            <person name="Li G."/>
            <person name="Viehrig K."/>
            <person name="Ye F."/>
            <person name="Su P."/>
            <person name="Kiefer A.F."/>
            <person name="Nichols A."/>
            <person name="Cepeda A.J."/>
            <person name="Yan W."/>
            <person name="Fan B."/>
            <person name="Jiang Y."/>
            <person name="Adhikari A."/>
            <person name="Zheng C.-J."/>
            <person name="Schuster L."/>
            <person name="Cowan T.M."/>
            <person name="Smanski M.J."/>
            <person name="Chevrette M.G."/>
            <person name="De Carvalho L.P.S."/>
            <person name="Shen B."/>
        </authorList>
    </citation>
    <scope>NUCLEOTIDE SEQUENCE [LARGE SCALE GENOMIC DNA]</scope>
    <source>
        <strain evidence="4 5">NPDC020594</strain>
    </source>
</reference>
<accession>A0ABV3A0W8</accession>
<evidence type="ECO:0000259" key="3">
    <source>
        <dbReference type="SMART" id="SM00331"/>
    </source>
</evidence>
<keyword evidence="2" id="KW-0812">Transmembrane</keyword>
<protein>
    <submittedName>
        <fullName evidence="4">PP2C family protein-serine/threonine phosphatase</fullName>
        <ecNumber evidence="4">3.1.3.16</ecNumber>
    </submittedName>
</protein>
<feature type="transmembrane region" description="Helical" evidence="2">
    <location>
        <begin position="25"/>
        <end position="44"/>
    </location>
</feature>
<dbReference type="GO" id="GO:0004722">
    <property type="term" value="F:protein serine/threonine phosphatase activity"/>
    <property type="evidence" value="ECO:0007669"/>
    <property type="project" value="UniProtKB-EC"/>
</dbReference>
<dbReference type="EMBL" id="JBFAEG010000001">
    <property type="protein sequence ID" value="MEU5705587.1"/>
    <property type="molecule type" value="Genomic_DNA"/>
</dbReference>
<gene>
    <name evidence="4" type="ORF">AB0H04_01630</name>
</gene>
<dbReference type="Pfam" id="PF07228">
    <property type="entry name" value="SpoIIE"/>
    <property type="match status" value="1"/>
</dbReference>
<evidence type="ECO:0000256" key="1">
    <source>
        <dbReference type="ARBA" id="ARBA00022801"/>
    </source>
</evidence>
<evidence type="ECO:0000256" key="2">
    <source>
        <dbReference type="SAM" id="Phobius"/>
    </source>
</evidence>
<name>A0ABV3A0W8_9ACTN</name>
<evidence type="ECO:0000313" key="4">
    <source>
        <dbReference type="EMBL" id="MEU5705587.1"/>
    </source>
</evidence>
<dbReference type="InterPro" id="IPR001932">
    <property type="entry name" value="PPM-type_phosphatase-like_dom"/>
</dbReference>
<dbReference type="Proteomes" id="UP001551011">
    <property type="component" value="Unassembled WGS sequence"/>
</dbReference>
<dbReference type="Gene3D" id="3.60.40.10">
    <property type="entry name" value="PPM-type phosphatase domain"/>
    <property type="match status" value="1"/>
</dbReference>
<keyword evidence="2" id="KW-1133">Transmembrane helix</keyword>
<keyword evidence="5" id="KW-1185">Reference proteome</keyword>
<dbReference type="InterPro" id="IPR052016">
    <property type="entry name" value="Bact_Sigma-Reg"/>
</dbReference>
<dbReference type="PANTHER" id="PTHR43156">
    <property type="entry name" value="STAGE II SPORULATION PROTEIN E-RELATED"/>
    <property type="match status" value="1"/>
</dbReference>
<dbReference type="PANTHER" id="PTHR43156:SF2">
    <property type="entry name" value="STAGE II SPORULATION PROTEIN E"/>
    <property type="match status" value="1"/>
</dbReference>
<sequence>MTAATTKTSTTEVLPAWNRGSPHPLWLTVPLLLVIAIPTADAFLPPDIHLAHLLVVATAFTAMAYGPRATSLVGALAVLALIAAGTERGTLVTESVLVELCTLAALCVLLVAFTHLRDRRGRELLRARAVSDTAQRVVLRPLPTRAGPLSLASEYHSAEADTYIGGDLYAAARTSRSTRLVIGDVRGKGLASISDTAIVLGAFRAVAHRPVPLPELVAYVEDAVHWGLNEFSEVDPDVGERFVTAVVLDIPDDQPVVHMISCGHPPPLLLCRSSGTATALHVTDPAPPLGLGALSDSTAYTAATFPFHDGDRILLYTDGVTETRDSDGAFYPLAERLAKWSELAPGPLLREIVADLRDHAGGLVHDDMAMMVVQRDGALAAG</sequence>
<dbReference type="EC" id="3.1.3.16" evidence="4"/>
<dbReference type="RefSeq" id="WP_030640675.1">
    <property type="nucleotide sequence ID" value="NZ_JBEXDP010000084.1"/>
</dbReference>
<dbReference type="SUPFAM" id="SSF81606">
    <property type="entry name" value="PP2C-like"/>
    <property type="match status" value="1"/>
</dbReference>
<feature type="transmembrane region" description="Helical" evidence="2">
    <location>
        <begin position="96"/>
        <end position="116"/>
    </location>
</feature>
<keyword evidence="2" id="KW-0472">Membrane</keyword>
<comment type="caution">
    <text evidence="4">The sequence shown here is derived from an EMBL/GenBank/DDBJ whole genome shotgun (WGS) entry which is preliminary data.</text>
</comment>